<proteinExistence type="predicted"/>
<keyword evidence="2" id="KW-1185">Reference proteome</keyword>
<protein>
    <submittedName>
        <fullName evidence="1">Uncharacterized protein</fullName>
    </submittedName>
</protein>
<dbReference type="EMBL" id="CP102294">
    <property type="protein sequence ID" value="UWN56854.1"/>
    <property type="molecule type" value="Genomic_DNA"/>
</dbReference>
<dbReference type="Proteomes" id="UP001059295">
    <property type="component" value="Chromosome"/>
</dbReference>
<gene>
    <name evidence="1" type="ORF">NQ491_09385</name>
</gene>
<organism evidence="1 2">
    <name type="scientific">Alistipes ihumii AP11</name>
    <dbReference type="NCBI Taxonomy" id="1211813"/>
    <lineage>
        <taxon>Bacteria</taxon>
        <taxon>Pseudomonadati</taxon>
        <taxon>Bacteroidota</taxon>
        <taxon>Bacteroidia</taxon>
        <taxon>Bacteroidales</taxon>
        <taxon>Rikenellaceae</taxon>
        <taxon>Alistipes</taxon>
    </lineage>
</organism>
<name>A0ABY5UZL3_9BACT</name>
<accession>A0ABY5UZL3</accession>
<dbReference type="RefSeq" id="WP_019245829.1">
    <property type="nucleotide sequence ID" value="NZ_CAPH01000012.1"/>
</dbReference>
<reference evidence="1" key="1">
    <citation type="journal article" date="2022" name="Cell">
        <title>Design, construction, and in vivo augmentation of a complex gut microbiome.</title>
        <authorList>
            <person name="Cheng A.G."/>
            <person name="Ho P.Y."/>
            <person name="Aranda-Diaz A."/>
            <person name="Jain S."/>
            <person name="Yu F.B."/>
            <person name="Meng X."/>
            <person name="Wang M."/>
            <person name="Iakiviak M."/>
            <person name="Nagashima K."/>
            <person name="Zhao A."/>
            <person name="Murugkar P."/>
            <person name="Patil A."/>
            <person name="Atabakhsh K."/>
            <person name="Weakley A."/>
            <person name="Yan J."/>
            <person name="Brumbaugh A.R."/>
            <person name="Higginbottom S."/>
            <person name="Dimas A."/>
            <person name="Shiver A.L."/>
            <person name="Deutschbauer A."/>
            <person name="Neff N."/>
            <person name="Sonnenburg J.L."/>
            <person name="Huang K.C."/>
            <person name="Fischbach M.A."/>
        </authorList>
    </citation>
    <scope>NUCLEOTIDE SEQUENCE</scope>
    <source>
        <strain evidence="1">AP11</strain>
    </source>
</reference>
<evidence type="ECO:0000313" key="2">
    <source>
        <dbReference type="Proteomes" id="UP001059295"/>
    </source>
</evidence>
<sequence>MDGDPGSIRGNLIEKLSQKASLSQKVFDNTFSVFGRLKEVLHEMSSEIDDALEEEGKDEVKIEYRDRGKFEAQLQIAEDILIFSMHSNVFEFNREHIIWQNSYVRDNRDNSYCGIINIYNFLSDSFKYNRSADEGYLIGRIFVNREMQYFVEGKRQISMRHNNFGTQRIDRDALLNIVETAIDYTIDFDLLVPPYDAVKIVSVDQLNTKIENSKIQTGKRLGYKFCSDDI</sequence>
<dbReference type="GeneID" id="82891945"/>
<evidence type="ECO:0000313" key="1">
    <source>
        <dbReference type="EMBL" id="UWN56854.1"/>
    </source>
</evidence>